<sequence>MKDLQLLGFNEQNLHSMQDYLNALKIIISINNKTQHLNRQITPVVADWPGQIFIRKALYTQLPLEFQPFYLQIKSFIPIMSPLHLSLNSLEQVVLVHHSFFEKLFHFVFGQNKKLAKKPRPWRINLLLELSICGWIKIKDQIMKKFGKTCKDIEYQITIDLLENLIPFILDIYTILFRAGLFEKYIETVFQIWTFALRWK</sequence>
<dbReference type="AlphaFoldDB" id="A0A397JPZ4"/>
<evidence type="ECO:0000313" key="2">
    <source>
        <dbReference type="Proteomes" id="UP000266861"/>
    </source>
</evidence>
<protein>
    <submittedName>
        <fullName evidence="1">Uncharacterized protein</fullName>
    </submittedName>
</protein>
<gene>
    <name evidence="1" type="ORF">Glove_12g14</name>
</gene>
<keyword evidence="2" id="KW-1185">Reference proteome</keyword>
<proteinExistence type="predicted"/>
<organism evidence="1 2">
    <name type="scientific">Diversispora epigaea</name>
    <dbReference type="NCBI Taxonomy" id="1348612"/>
    <lineage>
        <taxon>Eukaryota</taxon>
        <taxon>Fungi</taxon>
        <taxon>Fungi incertae sedis</taxon>
        <taxon>Mucoromycota</taxon>
        <taxon>Glomeromycotina</taxon>
        <taxon>Glomeromycetes</taxon>
        <taxon>Diversisporales</taxon>
        <taxon>Diversisporaceae</taxon>
        <taxon>Diversispora</taxon>
    </lineage>
</organism>
<dbReference type="EMBL" id="PQFF01000010">
    <property type="protein sequence ID" value="RHZ89707.1"/>
    <property type="molecule type" value="Genomic_DNA"/>
</dbReference>
<reference evidence="1 2" key="1">
    <citation type="submission" date="2018-08" db="EMBL/GenBank/DDBJ databases">
        <title>Genome and evolution of the arbuscular mycorrhizal fungus Diversispora epigaea (formerly Glomus versiforme) and its bacterial endosymbionts.</title>
        <authorList>
            <person name="Sun X."/>
            <person name="Fei Z."/>
            <person name="Harrison M."/>
        </authorList>
    </citation>
    <scope>NUCLEOTIDE SEQUENCE [LARGE SCALE GENOMIC DNA]</scope>
    <source>
        <strain evidence="1 2">IT104</strain>
    </source>
</reference>
<comment type="caution">
    <text evidence="1">The sequence shown here is derived from an EMBL/GenBank/DDBJ whole genome shotgun (WGS) entry which is preliminary data.</text>
</comment>
<accession>A0A397JPZ4</accession>
<dbReference type="Proteomes" id="UP000266861">
    <property type="component" value="Unassembled WGS sequence"/>
</dbReference>
<name>A0A397JPZ4_9GLOM</name>
<evidence type="ECO:0000313" key="1">
    <source>
        <dbReference type="EMBL" id="RHZ89707.1"/>
    </source>
</evidence>